<proteinExistence type="predicted"/>
<dbReference type="AlphaFoldDB" id="A0A0A9EMB4"/>
<accession>A0A0A9EMB4</accession>
<dbReference type="EMBL" id="GBRH01200728">
    <property type="protein sequence ID" value="JAD97167.1"/>
    <property type="molecule type" value="Transcribed_RNA"/>
</dbReference>
<sequence>MFKDPASLCHSFQFQQRIIITGKDGANRYFPFCSEEHFYCLFQFSNCDLPSRSRNIVSETSLFCFLDMTRNTPALH</sequence>
<reference evidence="1" key="2">
    <citation type="journal article" date="2015" name="Data Brief">
        <title>Shoot transcriptome of the giant reed, Arundo donax.</title>
        <authorList>
            <person name="Barrero R.A."/>
            <person name="Guerrero F.D."/>
            <person name="Moolhuijzen P."/>
            <person name="Goolsby J.A."/>
            <person name="Tidwell J."/>
            <person name="Bellgard S.E."/>
            <person name="Bellgard M.I."/>
        </authorList>
    </citation>
    <scope>NUCLEOTIDE SEQUENCE</scope>
    <source>
        <tissue evidence="1">Shoot tissue taken approximately 20 cm above the soil surface</tissue>
    </source>
</reference>
<name>A0A0A9EMB4_ARUDO</name>
<protein>
    <submittedName>
        <fullName evidence="1">Uncharacterized protein</fullName>
    </submittedName>
</protein>
<reference evidence="1" key="1">
    <citation type="submission" date="2014-09" db="EMBL/GenBank/DDBJ databases">
        <authorList>
            <person name="Magalhaes I.L.F."/>
            <person name="Oliveira U."/>
            <person name="Santos F.R."/>
            <person name="Vidigal T.H.D.A."/>
            <person name="Brescovit A.D."/>
            <person name="Santos A.J."/>
        </authorList>
    </citation>
    <scope>NUCLEOTIDE SEQUENCE</scope>
    <source>
        <tissue evidence="1">Shoot tissue taken approximately 20 cm above the soil surface</tissue>
    </source>
</reference>
<organism evidence="1">
    <name type="scientific">Arundo donax</name>
    <name type="common">Giant reed</name>
    <name type="synonym">Donax arundinaceus</name>
    <dbReference type="NCBI Taxonomy" id="35708"/>
    <lineage>
        <taxon>Eukaryota</taxon>
        <taxon>Viridiplantae</taxon>
        <taxon>Streptophyta</taxon>
        <taxon>Embryophyta</taxon>
        <taxon>Tracheophyta</taxon>
        <taxon>Spermatophyta</taxon>
        <taxon>Magnoliopsida</taxon>
        <taxon>Liliopsida</taxon>
        <taxon>Poales</taxon>
        <taxon>Poaceae</taxon>
        <taxon>PACMAD clade</taxon>
        <taxon>Arundinoideae</taxon>
        <taxon>Arundineae</taxon>
        <taxon>Arundo</taxon>
    </lineage>
</organism>
<evidence type="ECO:0000313" key="1">
    <source>
        <dbReference type="EMBL" id="JAD97167.1"/>
    </source>
</evidence>